<gene>
    <name evidence="2" type="ORF">Aru02nite_08570</name>
</gene>
<reference evidence="2" key="1">
    <citation type="submission" date="2021-01" db="EMBL/GenBank/DDBJ databases">
        <title>Whole genome shotgun sequence of Actinocatenispora rupis NBRC 107355.</title>
        <authorList>
            <person name="Komaki H."/>
            <person name="Tamura T."/>
        </authorList>
    </citation>
    <scope>NUCLEOTIDE SEQUENCE</scope>
    <source>
        <strain evidence="2">NBRC 107355</strain>
    </source>
</reference>
<dbReference type="AlphaFoldDB" id="A0A8J3IWJ2"/>
<accession>A0A8J3IWJ2</accession>
<evidence type="ECO:0000256" key="1">
    <source>
        <dbReference type="SAM" id="MobiDB-lite"/>
    </source>
</evidence>
<dbReference type="Pfam" id="PF13835">
    <property type="entry name" value="DUF4194"/>
    <property type="match status" value="1"/>
</dbReference>
<comment type="caution">
    <text evidence="2">The sequence shown here is derived from an EMBL/GenBank/DDBJ whole genome shotgun (WGS) entry which is preliminary data.</text>
</comment>
<dbReference type="Proteomes" id="UP000612808">
    <property type="component" value="Unassembled WGS sequence"/>
</dbReference>
<name>A0A8J3IWJ2_9ACTN</name>
<feature type="region of interest" description="Disordered" evidence="1">
    <location>
        <begin position="1"/>
        <end position="40"/>
    </location>
</feature>
<evidence type="ECO:0008006" key="4">
    <source>
        <dbReference type="Google" id="ProtNLM"/>
    </source>
</evidence>
<proteinExistence type="predicted"/>
<evidence type="ECO:0000313" key="2">
    <source>
        <dbReference type="EMBL" id="GID09968.1"/>
    </source>
</evidence>
<dbReference type="EMBL" id="BOMB01000004">
    <property type="protein sequence ID" value="GID09968.1"/>
    <property type="molecule type" value="Genomic_DNA"/>
</dbReference>
<sequence length="238" mass="26586">MPEEFDDALFAEQDRPAGPALDPTEVFSEHAPSVGTHVERAREPRFDGDTSELPPEVCWALQELVAAPHVTDKSKKHWPVVLQYEQVLRSRLAELGLVLEVNREHRFAFTRQADDPSPHSRTVLRARTLSLAASALALYLYQQYLVASDDPVVSTTDMIDHMLAYKRAEDTDEAAFQKKVRTAIRSLDEASIVKEIKGTDRYLISPVITSVLTADRVEALTERYRAIAGGLAGEDDDD</sequence>
<keyword evidence="3" id="KW-1185">Reference proteome</keyword>
<organism evidence="2 3">
    <name type="scientific">Actinocatenispora rupis</name>
    <dbReference type="NCBI Taxonomy" id="519421"/>
    <lineage>
        <taxon>Bacteria</taxon>
        <taxon>Bacillati</taxon>
        <taxon>Actinomycetota</taxon>
        <taxon>Actinomycetes</taxon>
        <taxon>Micromonosporales</taxon>
        <taxon>Micromonosporaceae</taxon>
        <taxon>Actinocatenispora</taxon>
    </lineage>
</organism>
<evidence type="ECO:0000313" key="3">
    <source>
        <dbReference type="Proteomes" id="UP000612808"/>
    </source>
</evidence>
<protein>
    <recommendedName>
        <fullName evidence="4">DUF4194 domain-containing protein</fullName>
    </recommendedName>
</protein>
<dbReference type="InterPro" id="IPR025449">
    <property type="entry name" value="JetB"/>
</dbReference>
<dbReference type="RefSeq" id="WP_203655028.1">
    <property type="nucleotide sequence ID" value="NZ_BAAAZM010000002.1"/>
</dbReference>